<feature type="compositionally biased region" description="Basic and acidic residues" evidence="1">
    <location>
        <begin position="89"/>
        <end position="102"/>
    </location>
</feature>
<feature type="region of interest" description="Disordered" evidence="1">
    <location>
        <begin position="118"/>
        <end position="241"/>
    </location>
</feature>
<keyword evidence="3" id="KW-1185">Reference proteome</keyword>
<feature type="region of interest" description="Disordered" evidence="1">
    <location>
        <begin position="28"/>
        <end position="61"/>
    </location>
</feature>
<protein>
    <submittedName>
        <fullName evidence="2">Uncharacterized protein</fullName>
    </submittedName>
</protein>
<gene>
    <name evidence="2" type="ORF">SI8410_17021116</name>
</gene>
<dbReference type="EMBL" id="LR746280">
    <property type="protein sequence ID" value="CAA7410438.1"/>
    <property type="molecule type" value="Genomic_DNA"/>
</dbReference>
<evidence type="ECO:0000313" key="3">
    <source>
        <dbReference type="Proteomes" id="UP000663760"/>
    </source>
</evidence>
<dbReference type="PANTHER" id="PTHR33130:SF86">
    <property type="entry name" value="OS01G0132500 PROTEIN"/>
    <property type="match status" value="1"/>
</dbReference>
<reference evidence="2" key="1">
    <citation type="submission" date="2020-02" db="EMBL/GenBank/DDBJ databases">
        <authorList>
            <person name="Scholz U."/>
            <person name="Mascher M."/>
            <person name="Fiebig A."/>
        </authorList>
    </citation>
    <scope>NUCLEOTIDE SEQUENCE</scope>
</reference>
<feature type="compositionally biased region" description="Low complexity" evidence="1">
    <location>
        <begin position="75"/>
        <end position="88"/>
    </location>
</feature>
<dbReference type="OrthoDB" id="769821at2759"/>
<dbReference type="PANTHER" id="PTHR33130">
    <property type="entry name" value="PUTATIVE (DUF1639)-RELATED"/>
    <property type="match status" value="1"/>
</dbReference>
<name>A0A7I8LMF4_SPIIN</name>
<organism evidence="2 3">
    <name type="scientific">Spirodela intermedia</name>
    <name type="common">Intermediate duckweed</name>
    <dbReference type="NCBI Taxonomy" id="51605"/>
    <lineage>
        <taxon>Eukaryota</taxon>
        <taxon>Viridiplantae</taxon>
        <taxon>Streptophyta</taxon>
        <taxon>Embryophyta</taxon>
        <taxon>Tracheophyta</taxon>
        <taxon>Spermatophyta</taxon>
        <taxon>Magnoliopsida</taxon>
        <taxon>Liliopsida</taxon>
        <taxon>Araceae</taxon>
        <taxon>Lemnoideae</taxon>
        <taxon>Spirodela</taxon>
    </lineage>
</organism>
<dbReference type="AlphaFoldDB" id="A0A7I8LMF4"/>
<proteinExistence type="predicted"/>
<dbReference type="Pfam" id="PF07797">
    <property type="entry name" value="DUF1639"/>
    <property type="match status" value="1"/>
</dbReference>
<sequence>MGFPRDAPTAVEVVTAAAGAAAVAAAAAAASSSSPSPPTSRPLLLRGKQPRSRHQIPPLRASWANQRLLRCGDGSVAVPASSPAAAPPSRKEPEEAANDGFERIRAKLMDHLREAVGRIELPTVPGEARWKPPPPPAAAGEAQDGGNGEQDTHRGDFTSAPAAVDDPGSAAAAPPPSGGEDLPWKLRRRKPAAACNPRQHHQNPQPAPSSFTSSPAPSPPAKVTSRLRSGAPERREAGLRRRWPKFSVSLTKEEIDEDLYAFTGRRASRRPKKRPRAVQKQLDTLFPGLWLSEVTLDAYLVADPPPVPS</sequence>
<dbReference type="InterPro" id="IPR012438">
    <property type="entry name" value="DUF1639"/>
</dbReference>
<feature type="compositionally biased region" description="Low complexity" evidence="1">
    <location>
        <begin position="159"/>
        <end position="172"/>
    </location>
</feature>
<evidence type="ECO:0000256" key="1">
    <source>
        <dbReference type="SAM" id="MobiDB-lite"/>
    </source>
</evidence>
<feature type="region of interest" description="Disordered" evidence="1">
    <location>
        <begin position="74"/>
        <end position="102"/>
    </location>
</feature>
<accession>A0A7I8LMF4</accession>
<evidence type="ECO:0000313" key="2">
    <source>
        <dbReference type="EMBL" id="CAA7410438.1"/>
    </source>
</evidence>
<dbReference type="Proteomes" id="UP000663760">
    <property type="component" value="Chromosome 17"/>
</dbReference>